<sequence>MGPPLPAASEGTLRLVAPFSPSRLGSTPCGSEPRSRLLRRVERLTTSSTSMPRPVPGSGGCLIRPGEVRDRCLCCGEARSGDWLPPALSLPRHARSGGDRPYLLAERCGHSIRDGIGIDPKPLGRAVRRTVWSGDLQGNVVRPQLLVNQALGFLIALCGIGKGVPASSMVLVETLPCCDAVPDNCHSPDPCVAAKCHLMRVTGAPDDDLKFQATAVITQLRAGNTRAGSSSELADHVAGRLASGYHRPT</sequence>
<protein>
    <submittedName>
        <fullName evidence="1">Uncharacterized protein</fullName>
    </submittedName>
</protein>
<dbReference type="EMBL" id="FNHS01000017">
    <property type="protein sequence ID" value="SDO22669.1"/>
    <property type="molecule type" value="Genomic_DNA"/>
</dbReference>
<dbReference type="Proteomes" id="UP000198704">
    <property type="component" value="Unassembled WGS sequence"/>
</dbReference>
<organism evidence="1 2">
    <name type="scientific">Methylobacterium phyllostachyos</name>
    <dbReference type="NCBI Taxonomy" id="582672"/>
    <lineage>
        <taxon>Bacteria</taxon>
        <taxon>Pseudomonadati</taxon>
        <taxon>Pseudomonadota</taxon>
        <taxon>Alphaproteobacteria</taxon>
        <taxon>Hyphomicrobiales</taxon>
        <taxon>Methylobacteriaceae</taxon>
        <taxon>Methylobacterium</taxon>
    </lineage>
</organism>
<reference evidence="2" key="1">
    <citation type="submission" date="2016-10" db="EMBL/GenBank/DDBJ databases">
        <authorList>
            <person name="Varghese N."/>
            <person name="Submissions S."/>
        </authorList>
    </citation>
    <scope>NUCLEOTIDE SEQUENCE [LARGE SCALE GENOMIC DNA]</scope>
    <source>
        <strain evidence="2">BL47</strain>
    </source>
</reference>
<name>A0A1H0HU66_9HYPH</name>
<evidence type="ECO:0000313" key="2">
    <source>
        <dbReference type="Proteomes" id="UP000198704"/>
    </source>
</evidence>
<dbReference type="STRING" id="582672.SAMN05216360_11716"/>
<gene>
    <name evidence="1" type="ORF">SAMN05216360_11716</name>
</gene>
<proteinExistence type="predicted"/>
<accession>A0A1H0HU66</accession>
<evidence type="ECO:0000313" key="1">
    <source>
        <dbReference type="EMBL" id="SDO22669.1"/>
    </source>
</evidence>
<dbReference type="AlphaFoldDB" id="A0A1H0HU66"/>
<keyword evidence="2" id="KW-1185">Reference proteome</keyword>